<keyword evidence="1" id="KW-0472">Membrane</keyword>
<name>A0A182SB86_9DIPT</name>
<feature type="transmembrane region" description="Helical" evidence="1">
    <location>
        <begin position="120"/>
        <end position="144"/>
    </location>
</feature>
<proteinExistence type="predicted"/>
<dbReference type="EnsemblMetazoa" id="AMAM003304-RA">
    <property type="protein sequence ID" value="AMAM003304-PA"/>
    <property type="gene ID" value="AMAM003304"/>
</dbReference>
<keyword evidence="1" id="KW-1133">Transmembrane helix</keyword>
<evidence type="ECO:0000313" key="2">
    <source>
        <dbReference type="EnsemblMetazoa" id="AMAM003304-PA"/>
    </source>
</evidence>
<evidence type="ECO:0000313" key="3">
    <source>
        <dbReference type="Proteomes" id="UP000075901"/>
    </source>
</evidence>
<keyword evidence="1" id="KW-0812">Transmembrane</keyword>
<evidence type="ECO:0000256" key="1">
    <source>
        <dbReference type="SAM" id="Phobius"/>
    </source>
</evidence>
<protein>
    <submittedName>
        <fullName evidence="2">Uncharacterized protein</fullName>
    </submittedName>
</protein>
<reference evidence="2" key="2">
    <citation type="submission" date="2020-05" db="UniProtKB">
        <authorList>
            <consortium name="EnsemblMetazoa"/>
        </authorList>
    </citation>
    <scope>IDENTIFICATION</scope>
    <source>
        <strain evidence="2">maculatus3</strain>
    </source>
</reference>
<keyword evidence="3" id="KW-1185">Reference proteome</keyword>
<dbReference type="VEuPathDB" id="VectorBase:AMAM003304"/>
<sequence length="145" mass="15257">MGDSRWMARFNQLLPQASRMVMSFCDIIFNSATSGDGFAGCLSNTFIISSESTEFDCCTVSTRVELAVGLKRITDGICGRTVSFGLAVPATAEELGCWLTVTFELGDASGVVVASVIDGVVVLLVTGVTGTLAVLLLLLLLLLLL</sequence>
<dbReference type="Proteomes" id="UP000075901">
    <property type="component" value="Unassembled WGS sequence"/>
</dbReference>
<dbReference type="AlphaFoldDB" id="A0A182SB86"/>
<reference evidence="3" key="1">
    <citation type="submission" date="2013-09" db="EMBL/GenBank/DDBJ databases">
        <title>The Genome Sequence of Anopheles maculatus species B.</title>
        <authorList>
            <consortium name="The Broad Institute Genomics Platform"/>
            <person name="Neafsey D.E."/>
            <person name="Besansky N."/>
            <person name="Howell P."/>
            <person name="Walton C."/>
            <person name="Young S.K."/>
            <person name="Zeng Q."/>
            <person name="Gargeya S."/>
            <person name="Fitzgerald M."/>
            <person name="Haas B."/>
            <person name="Abouelleil A."/>
            <person name="Allen A.W."/>
            <person name="Alvarado L."/>
            <person name="Arachchi H.M."/>
            <person name="Berlin A.M."/>
            <person name="Chapman S.B."/>
            <person name="Gainer-Dewar J."/>
            <person name="Goldberg J."/>
            <person name="Griggs A."/>
            <person name="Gujja S."/>
            <person name="Hansen M."/>
            <person name="Howarth C."/>
            <person name="Imamovic A."/>
            <person name="Ireland A."/>
            <person name="Larimer J."/>
            <person name="McCowan C."/>
            <person name="Murphy C."/>
            <person name="Pearson M."/>
            <person name="Poon T.W."/>
            <person name="Priest M."/>
            <person name="Roberts A."/>
            <person name="Saif S."/>
            <person name="Shea T."/>
            <person name="Sisk P."/>
            <person name="Sykes S."/>
            <person name="Wortman J."/>
            <person name="Nusbaum C."/>
            <person name="Birren B."/>
        </authorList>
    </citation>
    <scope>NUCLEOTIDE SEQUENCE [LARGE SCALE GENOMIC DNA]</scope>
    <source>
        <strain evidence="3">maculatus3</strain>
    </source>
</reference>
<accession>A0A182SB86</accession>
<organism evidence="2 3">
    <name type="scientific">Anopheles maculatus</name>
    <dbReference type="NCBI Taxonomy" id="74869"/>
    <lineage>
        <taxon>Eukaryota</taxon>
        <taxon>Metazoa</taxon>
        <taxon>Ecdysozoa</taxon>
        <taxon>Arthropoda</taxon>
        <taxon>Hexapoda</taxon>
        <taxon>Insecta</taxon>
        <taxon>Pterygota</taxon>
        <taxon>Neoptera</taxon>
        <taxon>Endopterygota</taxon>
        <taxon>Diptera</taxon>
        <taxon>Nematocera</taxon>
        <taxon>Culicoidea</taxon>
        <taxon>Culicidae</taxon>
        <taxon>Anophelinae</taxon>
        <taxon>Anopheles</taxon>
        <taxon>Anopheles maculatus group</taxon>
    </lineage>
</organism>